<keyword evidence="1" id="KW-0472">Membrane</keyword>
<reference evidence="3 4" key="2">
    <citation type="submission" date="2023-12" db="EMBL/GenBank/DDBJ databases">
        <authorList>
            <consortium name="Cladostephus spongiosus"/>
            <person name="Lorente B."/>
            <person name="Cabral C."/>
            <person name="Frias J."/>
            <person name="Faria J."/>
            <person name="Toubarro D."/>
        </authorList>
    </citation>
    <scope>NUCLEOTIDE SEQUENCE [LARGE SCALE GENOMIC DNA]</scope>
    <source>
        <strain evidence="3 4">ZMCS4</strain>
    </source>
</reference>
<feature type="transmembrane region" description="Helical" evidence="1">
    <location>
        <begin position="250"/>
        <end position="271"/>
    </location>
</feature>
<evidence type="ECO:0000313" key="3">
    <source>
        <dbReference type="EMBL" id="MEE1673921.1"/>
    </source>
</evidence>
<feature type="transmembrane region" description="Helical" evidence="1">
    <location>
        <begin position="119"/>
        <end position="136"/>
    </location>
</feature>
<keyword evidence="4" id="KW-1185">Reference proteome</keyword>
<name>A0ABU7G3N7_9ALTE</name>
<dbReference type="InterPro" id="IPR000620">
    <property type="entry name" value="EamA_dom"/>
</dbReference>
<sequence length="297" mass="31663">MFFIIALTATFAYALQGVLMAKVYRQSDLLSAVAYRGLSLVLTMSPLLLLVPQSAYAGFVEQSMWLLLAASLAALANWANAIAFVRLPVGIASALSMAFTALFVGLLGELFLDESLSPMQWLMAGITLLAVLLLGASQTQNSSPKSADSAQYQPLIGIVASACYGGLMCLALILVAKMSRDSHPFLVGFSWEVMIGVVAMLMAFARGKFSGQAGMQKITLGQFKQILIFASPTVIGTACYALAMTLGPLAIAAAILSTMMVFSMLLGWWLLAEKPTLKQWVMISLVCISVIGLKIVV</sequence>
<organism evidence="3 4">
    <name type="scientific">Agarivorans aestuarii</name>
    <dbReference type="NCBI Taxonomy" id="1563703"/>
    <lineage>
        <taxon>Bacteria</taxon>
        <taxon>Pseudomonadati</taxon>
        <taxon>Pseudomonadota</taxon>
        <taxon>Gammaproteobacteria</taxon>
        <taxon>Alteromonadales</taxon>
        <taxon>Alteromonadaceae</taxon>
        <taxon>Agarivorans</taxon>
    </lineage>
</organism>
<dbReference type="InterPro" id="IPR037185">
    <property type="entry name" value="EmrE-like"/>
</dbReference>
<dbReference type="Proteomes" id="UP001310248">
    <property type="component" value="Unassembled WGS sequence"/>
</dbReference>
<evidence type="ECO:0000313" key="4">
    <source>
        <dbReference type="Proteomes" id="UP001310248"/>
    </source>
</evidence>
<dbReference type="EMBL" id="JAYDYW010000006">
    <property type="protein sequence ID" value="MEE1673921.1"/>
    <property type="molecule type" value="Genomic_DNA"/>
</dbReference>
<evidence type="ECO:0000256" key="1">
    <source>
        <dbReference type="SAM" id="Phobius"/>
    </source>
</evidence>
<dbReference type="PANTHER" id="PTHR22911">
    <property type="entry name" value="ACYL-MALONYL CONDENSING ENZYME-RELATED"/>
    <property type="match status" value="1"/>
</dbReference>
<feature type="domain" description="EamA" evidence="2">
    <location>
        <begin position="171"/>
        <end position="292"/>
    </location>
</feature>
<gene>
    <name evidence="3" type="ORF">SNR37_003348</name>
</gene>
<feature type="transmembrane region" description="Helical" evidence="1">
    <location>
        <begin position="91"/>
        <end position="112"/>
    </location>
</feature>
<dbReference type="Pfam" id="PF00892">
    <property type="entry name" value="EamA"/>
    <property type="match status" value="2"/>
</dbReference>
<dbReference type="RefSeq" id="WP_329775147.1">
    <property type="nucleotide sequence ID" value="NZ_JAYDYW010000006.1"/>
</dbReference>
<dbReference type="SUPFAM" id="SSF103481">
    <property type="entry name" value="Multidrug resistance efflux transporter EmrE"/>
    <property type="match status" value="2"/>
</dbReference>
<feature type="domain" description="EamA" evidence="2">
    <location>
        <begin position="4"/>
        <end position="134"/>
    </location>
</feature>
<feature type="transmembrane region" description="Helical" evidence="1">
    <location>
        <begin position="185"/>
        <end position="205"/>
    </location>
</feature>
<proteinExistence type="predicted"/>
<reference evidence="4" key="1">
    <citation type="submission" date="2023-07" db="EMBL/GenBank/DDBJ databases">
        <title>Draft genome sequence of Agarivorans aestuarii strain ZMCS4, a CAZymes producing bacteria isolated from the marine brown algae Clodostephus spongiosus.</title>
        <authorList>
            <person name="Lorente B."/>
            <person name="Cabral C."/>
            <person name="Frias J."/>
            <person name="Faria J."/>
            <person name="Toubarro D."/>
        </authorList>
    </citation>
    <scope>NUCLEOTIDE SEQUENCE [LARGE SCALE GENOMIC DNA]</scope>
    <source>
        <strain evidence="4">ZMCS4</strain>
    </source>
</reference>
<keyword evidence="1" id="KW-0812">Transmembrane</keyword>
<feature type="transmembrane region" description="Helical" evidence="1">
    <location>
        <begin position="30"/>
        <end position="51"/>
    </location>
</feature>
<accession>A0ABU7G3N7</accession>
<feature type="transmembrane region" description="Helical" evidence="1">
    <location>
        <begin position="63"/>
        <end position="85"/>
    </location>
</feature>
<dbReference type="PANTHER" id="PTHR22911:SF137">
    <property type="entry name" value="SOLUTE CARRIER FAMILY 35 MEMBER G2-RELATED"/>
    <property type="match status" value="1"/>
</dbReference>
<feature type="transmembrane region" description="Helical" evidence="1">
    <location>
        <begin position="156"/>
        <end position="176"/>
    </location>
</feature>
<keyword evidence="1" id="KW-1133">Transmembrane helix</keyword>
<dbReference type="Gene3D" id="1.10.3730.20">
    <property type="match status" value="2"/>
</dbReference>
<feature type="transmembrane region" description="Helical" evidence="1">
    <location>
        <begin position="225"/>
        <end position="243"/>
    </location>
</feature>
<protein>
    <submittedName>
        <fullName evidence="3">DMT family transporter</fullName>
    </submittedName>
</protein>
<comment type="caution">
    <text evidence="3">The sequence shown here is derived from an EMBL/GenBank/DDBJ whole genome shotgun (WGS) entry which is preliminary data.</text>
</comment>
<evidence type="ECO:0000259" key="2">
    <source>
        <dbReference type="Pfam" id="PF00892"/>
    </source>
</evidence>